<dbReference type="Gene3D" id="3.40.47.10">
    <property type="match status" value="1"/>
</dbReference>
<dbReference type="InterPro" id="IPR049900">
    <property type="entry name" value="PKS_mFAS_DH"/>
</dbReference>
<keyword evidence="3" id="KW-0808">Transferase</keyword>
<dbReference type="SMART" id="SM00826">
    <property type="entry name" value="PKS_DH"/>
    <property type="match status" value="1"/>
</dbReference>
<dbReference type="InterPro" id="IPR006162">
    <property type="entry name" value="Ppantetheine_attach_site"/>
</dbReference>
<dbReference type="SUPFAM" id="SSF53474">
    <property type="entry name" value="alpha/beta-Hydrolases"/>
    <property type="match status" value="1"/>
</dbReference>
<name>A0ABY6DJK3_9NEIS</name>
<dbReference type="Pfam" id="PF08659">
    <property type="entry name" value="KR"/>
    <property type="match status" value="1"/>
</dbReference>
<dbReference type="InterPro" id="IPR050091">
    <property type="entry name" value="PKS_NRPS_Biosynth_Enz"/>
</dbReference>
<dbReference type="SMART" id="SM00823">
    <property type="entry name" value="PKS_PP"/>
    <property type="match status" value="1"/>
</dbReference>
<dbReference type="InterPro" id="IPR042104">
    <property type="entry name" value="PKS_dehydratase_sf"/>
</dbReference>
<dbReference type="InterPro" id="IPR029058">
    <property type="entry name" value="AB_hydrolase_fold"/>
</dbReference>
<dbReference type="InterPro" id="IPR036291">
    <property type="entry name" value="NAD(P)-bd_dom_sf"/>
</dbReference>
<evidence type="ECO:0000256" key="5">
    <source>
        <dbReference type="SAM" id="Coils"/>
    </source>
</evidence>
<dbReference type="Gene3D" id="3.30.70.3290">
    <property type="match status" value="2"/>
</dbReference>
<dbReference type="Pfam" id="PF00550">
    <property type="entry name" value="PP-binding"/>
    <property type="match status" value="1"/>
</dbReference>
<feature type="active site" description="Proton acceptor; for dehydratase activity" evidence="4">
    <location>
        <position position="768"/>
    </location>
</feature>
<dbReference type="SUPFAM" id="SSF53901">
    <property type="entry name" value="Thiolase-like"/>
    <property type="match status" value="1"/>
</dbReference>
<dbReference type="InterPro" id="IPR013968">
    <property type="entry name" value="PKS_KR"/>
</dbReference>
<feature type="region of interest" description="N-terminal hotdog fold" evidence="4">
    <location>
        <begin position="724"/>
        <end position="852"/>
    </location>
</feature>
<dbReference type="PROSITE" id="PS52019">
    <property type="entry name" value="PKS_MFAS_DH"/>
    <property type="match status" value="1"/>
</dbReference>
<dbReference type="InterPro" id="IPR001031">
    <property type="entry name" value="Thioesterase"/>
</dbReference>
<feature type="domain" description="Carrier" evidence="6">
    <location>
        <begin position="1461"/>
        <end position="1535"/>
    </location>
</feature>
<dbReference type="RefSeq" id="WP_263122818.1">
    <property type="nucleotide sequence ID" value="NZ_CP106753.1"/>
</dbReference>
<dbReference type="EMBL" id="CP106753">
    <property type="protein sequence ID" value="UXY13616.1"/>
    <property type="molecule type" value="Genomic_DNA"/>
</dbReference>
<dbReference type="PROSITE" id="PS52004">
    <property type="entry name" value="KS3_2"/>
    <property type="match status" value="1"/>
</dbReference>
<evidence type="ECO:0000259" key="8">
    <source>
        <dbReference type="PROSITE" id="PS52019"/>
    </source>
</evidence>
<dbReference type="InterPro" id="IPR001227">
    <property type="entry name" value="Ac_transferase_dom_sf"/>
</dbReference>
<sequence>MNAPPRSDDTAADESSALLRDALNKIRQLKQALDAARRERGDDGIAVLGCGLRLPGGVHTLDGYARLLLDGHSTASPVPPSRWCAEDYYSADPEAPGKLYAQRAAFLDDVAGFDAAFFGISPREAVEIDPQHRLLLETVWEAMEDAGIAPEALRGSRTGVYVGLSMDDYLQVATHGMDLAQLSAANALGNARSLSAGRIAYTFDLTGPCLQLDTACSSSLVALHLARQALLAREIDTAIVAAANLIISPVGSIGFSRLKALSPDGLCKPFDAAADGYGRGEGVAALLLQRATDAQARGARLHGIVRGSAVNHDGRSNGLTAPNGKRQEDLLRAALDTAGIAPGQVRYVEAHGTGTPLGDPIELAAIGNVYARPDVRQDDLLVGSVKANVGHLEASAGLASLLKLLVIARGRTVPPMPHLHEPNSRVPWDRYRLRVPVVPERLDGPGPLLLAASCFGMSGTNAHVLLEAPPPVPRPDPPPGAQLLCLSARDPAALRALLQAYQPALAHPTAPLADLCCTAATGRNHFEWRIAFVARDTGDLAQQIDAALQQPQLGQRAVRAPQPALWFGPWPDGAGALLAQAAPPYRRQLAALYDTLGLGDTDLTPAQRAFLAQQALAHWLAELGVATADCAGDGTGHWVAAHQAGRMTLAEAFASAGKAPPVPPPAPLPQPVLLLGATGPHTPTAPLHVFDPASAPRAALLQLLQALYTLGVRIDWSRWYDPQHHRQATLPTYPFQRQPYWKHSTAPTAPIDVVHPLSGPLGEIVRQHRLFEVPVAPGALHLSLCHAALRPHGAAWLALHDVRFMEPLVMPPGTEQRPLRLHWSPERGEVSVASEGAAPHLKGQAVLHAAPLHETAVPDAPWPPADDAVAGESLYAVQAARGIDLGPLFRWITAYRVVAGEVFATLQAPADLPGDGMLALPPGLIDSCLHLLRVLLGDTPDTLIPVSIEHAVFRCKPAPGRHYRCHARLAGVAPDTVGALRLYDDSGLALAIDGLRAQAIAVHQLPQPGAAGATLFGWQAQPLPEPIADNHAVTDGAWTVIGATAQATAMAQVLAALGARVSCLPSAAAVAPTAPRPTDVLWFVPLDGTGGAAAIAGQIDTGLDLARRLAGPAPLRLYAMVSGDGETARLAYAALAALARGIGSELRSVQMRCWALPAHATPDVLRRLATTLRTIGHSALLDDAGQLHAHRLTLLPTAASATAPQWQGSAQLVTGAGGALGQALCRHLITKGVARLYLAGRQAPDTAALQAFARAQGRSCELIACALDVTDPDAVTALLADIGHASPPLRGIFHLAGVLQDRSVALADRASIDAVFAPKLLGAWHLHRASAGLPLDLFVCYSSVAAILSGAGQSVYAAANAALDGLCALRRAAGLPGRSLCWGPWDGAGMAGDLGPAARQAMAQLGMAPLQAGPALAGLDLALGRPDADVLIIACSRPEAIEAAALAAPSAPTPQPAGSAAAGEVEIAALAADIMGLGGQTLDPTLPLEDFGLDSLMSMELLEQLNARHAIRLPLTMRAMALSACDLAELVRAQQPGPTTDDVAPQRHLTVQPGAAQPARRLVCLHYLGGDAGCFAGWSARLDDDVSLLTVDWPRGGASSLTALAARIADELCALPPLPLYLYGHSMGSLLAYEVASRLDARHRPLLRAVVVGAMWTPDMHREATLRGPASIETLLHELHDDPLVPNTLLERNGWRAAAEADWQMMQAYLPHATPPLPCDLIALAGEHDPLVGAAHMQGWHRLCTADFEFHQLPGGHFFVHAADGVPGILRTLMARHESR</sequence>
<dbReference type="PROSITE" id="PS50075">
    <property type="entry name" value="CARRIER"/>
    <property type="match status" value="1"/>
</dbReference>
<dbReference type="InterPro" id="IPR009081">
    <property type="entry name" value="PP-bd_ACP"/>
</dbReference>
<organism evidence="9 10">
    <name type="scientific">Chitiniphilus purpureus</name>
    <dbReference type="NCBI Taxonomy" id="2981137"/>
    <lineage>
        <taxon>Bacteria</taxon>
        <taxon>Pseudomonadati</taxon>
        <taxon>Pseudomonadota</taxon>
        <taxon>Betaproteobacteria</taxon>
        <taxon>Neisseriales</taxon>
        <taxon>Chitinibacteraceae</taxon>
        <taxon>Chitiniphilus</taxon>
    </lineage>
</organism>
<evidence type="ECO:0000256" key="4">
    <source>
        <dbReference type="PROSITE-ProRule" id="PRU01363"/>
    </source>
</evidence>
<dbReference type="InterPro" id="IPR016039">
    <property type="entry name" value="Thiolase-like"/>
</dbReference>
<dbReference type="Pfam" id="PF14765">
    <property type="entry name" value="PS-DH"/>
    <property type="match status" value="1"/>
</dbReference>
<dbReference type="Gene3D" id="3.40.366.10">
    <property type="entry name" value="Malonyl-Coenzyme A Acyl Carrier Protein, domain 2"/>
    <property type="match status" value="1"/>
</dbReference>
<dbReference type="SMART" id="SM00822">
    <property type="entry name" value="PKS_KR"/>
    <property type="match status" value="1"/>
</dbReference>
<dbReference type="Pfam" id="PF00975">
    <property type="entry name" value="Thioesterase"/>
    <property type="match status" value="1"/>
</dbReference>
<dbReference type="Gene3D" id="1.10.1200.10">
    <property type="entry name" value="ACP-like"/>
    <property type="match status" value="1"/>
</dbReference>
<dbReference type="InterPro" id="IPR020806">
    <property type="entry name" value="PKS_PP-bd"/>
</dbReference>
<dbReference type="InterPro" id="IPR020807">
    <property type="entry name" value="PKS_DH"/>
</dbReference>
<dbReference type="Pfam" id="PF02801">
    <property type="entry name" value="Ketoacyl-synt_C"/>
    <property type="match status" value="1"/>
</dbReference>
<feature type="domain" description="PKS/mFAS DH" evidence="8">
    <location>
        <begin position="724"/>
        <end position="1006"/>
    </location>
</feature>
<dbReference type="Gene3D" id="3.40.50.1820">
    <property type="entry name" value="alpha/beta hydrolase"/>
    <property type="match status" value="1"/>
</dbReference>
<dbReference type="InterPro" id="IPR049551">
    <property type="entry name" value="PKS_DH_C"/>
</dbReference>
<dbReference type="InterPro" id="IPR057326">
    <property type="entry name" value="KR_dom"/>
</dbReference>
<dbReference type="InterPro" id="IPR014031">
    <property type="entry name" value="Ketoacyl_synth_C"/>
</dbReference>
<dbReference type="SMART" id="SM00825">
    <property type="entry name" value="PKS_KS"/>
    <property type="match status" value="1"/>
</dbReference>
<feature type="region of interest" description="C-terminal hotdog fold" evidence="4">
    <location>
        <begin position="866"/>
        <end position="1006"/>
    </location>
</feature>
<dbReference type="CDD" id="cd00833">
    <property type="entry name" value="PKS"/>
    <property type="match status" value="1"/>
</dbReference>
<dbReference type="InterPro" id="IPR018201">
    <property type="entry name" value="Ketoacyl_synth_AS"/>
</dbReference>
<evidence type="ECO:0000256" key="1">
    <source>
        <dbReference type="ARBA" id="ARBA00022450"/>
    </source>
</evidence>
<dbReference type="PANTHER" id="PTHR43775:SF37">
    <property type="entry name" value="SI:DKEY-61P9.11"/>
    <property type="match status" value="1"/>
</dbReference>
<keyword evidence="5" id="KW-0175">Coiled coil</keyword>
<proteinExistence type="predicted"/>
<evidence type="ECO:0000259" key="6">
    <source>
        <dbReference type="PROSITE" id="PS50075"/>
    </source>
</evidence>
<keyword evidence="1" id="KW-0596">Phosphopantetheine</keyword>
<keyword evidence="10" id="KW-1185">Reference proteome</keyword>
<dbReference type="PANTHER" id="PTHR43775">
    <property type="entry name" value="FATTY ACID SYNTHASE"/>
    <property type="match status" value="1"/>
</dbReference>
<evidence type="ECO:0000313" key="10">
    <source>
        <dbReference type="Proteomes" id="UP001061302"/>
    </source>
</evidence>
<dbReference type="Gene3D" id="3.40.50.720">
    <property type="entry name" value="NAD(P)-binding Rossmann-like Domain"/>
    <property type="match status" value="1"/>
</dbReference>
<dbReference type="InterPro" id="IPR020841">
    <property type="entry name" value="PKS_Beta-ketoAc_synthase_dom"/>
</dbReference>
<protein>
    <submittedName>
        <fullName evidence="9">SDR family NAD(P)-dependent oxidoreductase</fullName>
    </submittedName>
</protein>
<reference evidence="9" key="1">
    <citation type="submission" date="2022-10" db="EMBL/GenBank/DDBJ databases">
        <title>Chitiniphilus purpureus sp. nov., a novel chitin-degrading bacterium isolated from crawfish pond sediment.</title>
        <authorList>
            <person name="Li K."/>
        </authorList>
    </citation>
    <scope>NUCLEOTIDE SEQUENCE</scope>
    <source>
        <strain evidence="9">CD1</strain>
    </source>
</reference>
<dbReference type="Pfam" id="PF00109">
    <property type="entry name" value="ketoacyl-synt"/>
    <property type="match status" value="1"/>
</dbReference>
<evidence type="ECO:0000256" key="2">
    <source>
        <dbReference type="ARBA" id="ARBA00022553"/>
    </source>
</evidence>
<feature type="domain" description="Ketosynthase family 3 (KS3)" evidence="7">
    <location>
        <begin position="42"/>
        <end position="468"/>
    </location>
</feature>
<dbReference type="PROSITE" id="PS00012">
    <property type="entry name" value="PHOSPHOPANTETHEINE"/>
    <property type="match status" value="1"/>
</dbReference>
<gene>
    <name evidence="9" type="ORF">N8I74_09775</name>
</gene>
<evidence type="ECO:0000259" key="7">
    <source>
        <dbReference type="PROSITE" id="PS52004"/>
    </source>
</evidence>
<dbReference type="PROSITE" id="PS00606">
    <property type="entry name" value="KS3_1"/>
    <property type="match status" value="1"/>
</dbReference>
<dbReference type="Pfam" id="PF22621">
    <property type="entry name" value="CurL-like_PKS_C"/>
    <property type="match status" value="1"/>
</dbReference>
<accession>A0ABY6DJK3</accession>
<feature type="coiled-coil region" evidence="5">
    <location>
        <begin position="12"/>
        <end position="39"/>
    </location>
</feature>
<keyword evidence="2" id="KW-0597">Phosphoprotein</keyword>
<evidence type="ECO:0000256" key="3">
    <source>
        <dbReference type="ARBA" id="ARBA00022679"/>
    </source>
</evidence>
<feature type="active site" description="Proton donor; for dehydratase activity" evidence="4">
    <location>
        <position position="926"/>
    </location>
</feature>
<dbReference type="InterPro" id="IPR036736">
    <property type="entry name" value="ACP-like_sf"/>
</dbReference>
<dbReference type="Proteomes" id="UP001061302">
    <property type="component" value="Chromosome"/>
</dbReference>
<evidence type="ECO:0000313" key="9">
    <source>
        <dbReference type="EMBL" id="UXY13616.1"/>
    </source>
</evidence>
<dbReference type="SUPFAM" id="SSF51735">
    <property type="entry name" value="NAD(P)-binding Rossmann-fold domains"/>
    <property type="match status" value="2"/>
</dbReference>
<dbReference type="InterPro" id="IPR014030">
    <property type="entry name" value="Ketoacyl_synth_N"/>
</dbReference>
<dbReference type="Gene3D" id="3.10.129.110">
    <property type="entry name" value="Polyketide synthase dehydratase"/>
    <property type="match status" value="1"/>
</dbReference>